<keyword evidence="9" id="KW-0949">S-adenosyl-L-methionine</keyword>
<dbReference type="Pfam" id="PF14318">
    <property type="entry name" value="Mononeg_mRNAcap"/>
    <property type="match status" value="1"/>
</dbReference>
<keyword evidence="18" id="KW-0511">Multifunctional enzyme</keyword>
<feature type="domain" description="Mononegavirus-type SAM-dependent 2'-O-MTase" evidence="28">
    <location>
        <begin position="1738"/>
        <end position="1933"/>
    </location>
</feature>
<keyword evidence="17" id="KW-1035">Host cytoplasm</keyword>
<dbReference type="InterPro" id="IPR025786">
    <property type="entry name" value="Mononega_L_MeTrfase"/>
</dbReference>
<dbReference type="GO" id="GO:0005524">
    <property type="term" value="F:ATP binding"/>
    <property type="evidence" value="ECO:0007669"/>
    <property type="project" value="UniProtKB-KW"/>
</dbReference>
<accession>A0A0B5KXM0</accession>
<evidence type="ECO:0000256" key="13">
    <source>
        <dbReference type="ARBA" id="ARBA00022840"/>
    </source>
</evidence>
<evidence type="ECO:0000259" key="28">
    <source>
        <dbReference type="PROSITE" id="PS51590"/>
    </source>
</evidence>
<comment type="catalytic activity">
    <reaction evidence="20">
        <text>a 5'-end (5'-triphosphoguanosine)-(2'-O-methyladenylyl)-adenylyl-cytidylyl-adenosine in mRNA + S-adenosyl-L-methionine = a 5'-end (N(7)-methyl 5'-triphosphoguanosine)-(2'-O-methyladenylyl)-adenylyl-cytidylyl-adenosine in mRNA + S-adenosyl-L-homocysteine</text>
        <dbReference type="Rhea" id="RHEA:65440"/>
        <dbReference type="Rhea" id="RHEA-COMP:16798"/>
        <dbReference type="Rhea" id="RHEA-COMP:16801"/>
        <dbReference type="ChEBI" id="CHEBI:57856"/>
        <dbReference type="ChEBI" id="CHEBI:59789"/>
        <dbReference type="ChEBI" id="CHEBI:156482"/>
        <dbReference type="ChEBI" id="CHEBI:156483"/>
    </reaction>
</comment>
<evidence type="ECO:0000256" key="8">
    <source>
        <dbReference type="ARBA" id="ARBA00022679"/>
    </source>
</evidence>
<keyword evidence="16" id="KW-0506">mRNA capping</keyword>
<evidence type="ECO:0000256" key="21">
    <source>
        <dbReference type="ARBA" id="ARBA00026099"/>
    </source>
</evidence>
<evidence type="ECO:0000313" key="30">
    <source>
        <dbReference type="Proteomes" id="UP000203949"/>
    </source>
</evidence>
<dbReference type="EC" id="2.1.1.375" evidence="21"/>
<comment type="catalytic activity">
    <reaction evidence="19">
        <text>a 5'-end triphospho-adenylyl-adenylyl-cytidylyl-adenosine in mRNA + GDP + H(+) = a 5'-end (5'-triphosphoguanosine)-adenylyl-adenylyl-cytidylyl-adenosine in mRNA + diphosphate</text>
        <dbReference type="Rhea" id="RHEA:65436"/>
        <dbReference type="Rhea" id="RHEA-COMP:16797"/>
        <dbReference type="Rhea" id="RHEA-COMP:16799"/>
        <dbReference type="ChEBI" id="CHEBI:15378"/>
        <dbReference type="ChEBI" id="CHEBI:33019"/>
        <dbReference type="ChEBI" id="CHEBI:58189"/>
        <dbReference type="ChEBI" id="CHEBI:156484"/>
        <dbReference type="ChEBI" id="CHEBI:156503"/>
        <dbReference type="EC" id="2.7.7.88"/>
    </reaction>
</comment>
<evidence type="ECO:0000256" key="2">
    <source>
        <dbReference type="ARBA" id="ARBA00004328"/>
    </source>
</evidence>
<evidence type="ECO:0000256" key="19">
    <source>
        <dbReference type="ARBA" id="ARBA00024494"/>
    </source>
</evidence>
<evidence type="ECO:0000256" key="22">
    <source>
        <dbReference type="ARBA" id="ARBA00030436"/>
    </source>
</evidence>
<keyword evidence="13" id="KW-0067">ATP-binding</keyword>
<keyword evidence="12" id="KW-0378">Hydrolase</keyword>
<dbReference type="GO" id="GO:0044423">
    <property type="term" value="C:virion component"/>
    <property type="evidence" value="ECO:0007669"/>
    <property type="project" value="UniProtKB-KW"/>
</dbReference>
<evidence type="ECO:0000256" key="26">
    <source>
        <dbReference type="ARBA" id="ARBA00048548"/>
    </source>
</evidence>
<dbReference type="EC" id="2.7.7.88" evidence="4"/>
<comment type="catalytic activity">
    <reaction evidence="24">
        <text>a 5'-end (5'-triphosphoguanosine)-adenylyl-adenylyl-cytidylyl-adenosine in mRNA + S-adenosyl-L-methionine = a 5'-end (5'-triphosphoguanosine)-(2'-O-methyladenylyl)-adenylyl-cytidylyl-adenosine in mRNA + S-adenosyl-L-homocysteine + H(+)</text>
        <dbReference type="Rhea" id="RHEA:65380"/>
        <dbReference type="Rhea" id="RHEA-COMP:16797"/>
        <dbReference type="Rhea" id="RHEA-COMP:16801"/>
        <dbReference type="ChEBI" id="CHEBI:15378"/>
        <dbReference type="ChEBI" id="CHEBI:57856"/>
        <dbReference type="ChEBI" id="CHEBI:59789"/>
        <dbReference type="ChEBI" id="CHEBI:156482"/>
        <dbReference type="ChEBI" id="CHEBI:156484"/>
    </reaction>
</comment>
<reference evidence="29 30" key="1">
    <citation type="journal article" date="2015" name="Elife">
        <title>Unprecedented genomic diversity of RNA viruses in arthropods reveals the ancestry of negative-sense RNA viruses.</title>
        <authorList>
            <person name="Li C.X."/>
            <person name="Shi M."/>
            <person name="Tian J.H."/>
            <person name="Lin X.D."/>
            <person name="Kang Y.J."/>
            <person name="Chen L.J."/>
            <person name="Qin X.C."/>
            <person name="Xu J."/>
            <person name="Holmes E.C."/>
            <person name="Zhang Y.Z."/>
        </authorList>
    </citation>
    <scope>NUCLEOTIDE SEQUENCE [LARGE SCALE GENOMIC DNA]</scope>
    <source>
        <strain evidence="29 30">SYY4-5</strain>
    </source>
</reference>
<dbReference type="Proteomes" id="UP000203949">
    <property type="component" value="Segment"/>
</dbReference>
<evidence type="ECO:0000256" key="20">
    <source>
        <dbReference type="ARBA" id="ARBA00024499"/>
    </source>
</evidence>
<evidence type="ECO:0000256" key="25">
    <source>
        <dbReference type="ARBA" id="ARBA00047370"/>
    </source>
</evidence>
<evidence type="ECO:0000256" key="11">
    <source>
        <dbReference type="ARBA" id="ARBA00022741"/>
    </source>
</evidence>
<keyword evidence="8" id="KW-0808">Transferase</keyword>
<comment type="catalytic activity">
    <reaction evidence="26">
        <text>GTP + H2O = GDP + phosphate + H(+)</text>
        <dbReference type="Rhea" id="RHEA:19669"/>
        <dbReference type="ChEBI" id="CHEBI:15377"/>
        <dbReference type="ChEBI" id="CHEBI:15378"/>
        <dbReference type="ChEBI" id="CHEBI:37565"/>
        <dbReference type="ChEBI" id="CHEBI:43474"/>
        <dbReference type="ChEBI" id="CHEBI:58189"/>
    </reaction>
</comment>
<evidence type="ECO:0000313" key="29">
    <source>
        <dbReference type="EMBL" id="AJG39173.1"/>
    </source>
</evidence>
<keyword evidence="5 29" id="KW-0696">RNA-directed RNA polymerase</keyword>
<dbReference type="PROSITE" id="PS50526">
    <property type="entry name" value="RDRP_SSRNA_NEG_NONSEG"/>
    <property type="match status" value="1"/>
</dbReference>
<evidence type="ECO:0000256" key="18">
    <source>
        <dbReference type="ARBA" id="ARBA00023268"/>
    </source>
</evidence>
<organism evidence="29 30">
    <name type="scientific">Wuhan House Fly Virus 2</name>
    <dbReference type="NCBI Taxonomy" id="1608105"/>
    <lineage>
        <taxon>Viruses</taxon>
        <taxon>Riboviria</taxon>
        <taxon>Orthornavirae</taxon>
        <taxon>Negarnaviricota</taxon>
        <taxon>Haploviricotina</taxon>
        <taxon>Monjiviricetes</taxon>
        <taxon>Mononegavirales</taxon>
        <taxon>Rhabdoviridae</taxon>
        <taxon>Deltarhabdovirinae</taxon>
        <taxon>Alphadrosrhavirus</taxon>
        <taxon>Alphadrosrhavirus hubei</taxon>
    </lineage>
</organism>
<evidence type="ECO:0000256" key="15">
    <source>
        <dbReference type="ARBA" id="ARBA00022953"/>
    </source>
</evidence>
<dbReference type="Pfam" id="PF14314">
    <property type="entry name" value="Methyltrans_Mon_2nd"/>
    <property type="match status" value="1"/>
</dbReference>
<keyword evidence="15" id="KW-0693">Viral RNA replication</keyword>
<evidence type="ECO:0000256" key="16">
    <source>
        <dbReference type="ARBA" id="ARBA00023042"/>
    </source>
</evidence>
<dbReference type="GO" id="GO:0016787">
    <property type="term" value="F:hydrolase activity"/>
    <property type="evidence" value="ECO:0007669"/>
    <property type="project" value="UniProtKB-KW"/>
</dbReference>
<dbReference type="GO" id="GO:0003968">
    <property type="term" value="F:RNA-directed RNA polymerase activity"/>
    <property type="evidence" value="ECO:0007669"/>
    <property type="project" value="UniProtKB-KW"/>
</dbReference>
<sequence length="2233" mass="254070">MDYDFYSGEDEDSPKIPSLLPTHLDSPVRIHVLQAIKNNIKLLNSSQPVPKNLNPGIKHVVYDLRSLMKDHPSIPSFSIMDASCFNAIKSELAPISSCVTFSQMLEKRVQVALRNVELQYCPIEADLPRSGEPDNGDLTPNLTESLHVLLENSVMVSKSLPFIIKHYYWWYCILHQAVIITGTHHLSNSTRWEGQKPEWVRNRDGREIWTLSAERISMSVSRNMFLLKTKSGEIIVGTRDHLLMIADIFLQRFNLSLSGFIGEKIGFNHYLSHEELYQLHSWGDQILSMTKNHAFDILSKWEPVCTGIMLKYTTDLLKRSKDFLGNIVASVIDESSHMIPDIQLRLAQLEELLLKLFKKNTHKVSQAFGIFRTWGHPNIDPREGIVKLKQIACQRKVINRQKTKEIACIFKEQFCLNYRAKKGFWPKLDVTRLSTFNVIRRAYETNSCLSLVTKFYNRQDWSLVSFDSTFVLSDKLNISNLISDKALSLGIDELVEQINKHNNIGLATDKAVIVQWLKSQLNDPIKFLSDIDANGFGQEETVFGLCPKEREMKIIARFFGLSTLKKRMYIVLTEAIIAEYIVPYFPQITMMDSSLTLSKKFYDKTRDMADLDKEGIRRTVNAVINIDFQKWNSFMREEETKEIFSSMDALFGFRNCIARTHEMFTKSQMYLADGTVIPKTVVNSDGTACLENSDFVWEGHLGGVEGLRQKGWTIFTVCILIDVMSKFPHKFSLMGQGDNQVLIIHFDSKASENYINEEMDRILDRMDQVLKLVGPPLKKEETWVSTSLFIYGKFIILNGCPRSMSQKKMCRMFPMSNEGFPTTETALSSVVANGSAACASDFNPLVPFFMQSFWMVSIIHNMLTYSYLGFSVPDLIKGLKSVRFLVPGFPSPTEVKFGLQDDKIRAVSTKDNNLLLALCIFPKVLGGFPIGFLCQNLVKGFPDPVTECLAIIKSFYPNLNRQEHFYVNNFLSPQINPQLNLEYLFSNPAGLNLLVPTTPGDIVKSSVTRFIQAADWIVNPYVNTFISMADKDQKDLTEALAEMTPLNPIIAHSILESTLVGRAKQVMEQLNKTGTLVKIAAKEGDNLLGRVTKSETNYINSVIYSIFYKGNLNINILDCSRRNAQLMRETTWKRPDITGVTVPYPFECFKMTSGMHCQDHPNPEKGYILIKETTTLPLKSWMRGERIGESVPYLGSRTHDKVQSYGKQVASFSAPLLKKCAQLQSLIGWATERDSNLSRCIRTILESVTDLSPELLTPSDAEISGSVEHRLATTAISRGGNVEMVFTFGTFLSIATDTLIAYSKGTANVNLHFQACMSWVVSIFSMMKSMGYGPSIKFGHYHQRCLDCIIAINETKVEVPHREWGTLILSNPSSPFCWIPKEHALLQASRGALQYEIMPSNHKYKQDPNWMQLRGCRLAARETIKRVRQLSLEIGDGKASSRSGWLFPVAWVWKVNPYVFFCCFVFEMFSYFLFRQFENKMREITFHQCLDEFEVFLSRIPASVMGIFSSWFQHPSFMDFISGPPLFIRPPLQSSLSRNSCGSCVKGILLKLTTMLFRGEASTELFEGWKVFTSGGEEAMDSSPLLLSVVYQTAIEGRNITNSDNLIVYLAIKEVLPHFSRSSEFLNQNLKICLKNNVGLLRKHMDSEDIQAFLKFVDSLSLFQCTETADGVISSLPKHEVTVTLDPIKKINPSSLPAVSHIEHLVPSYWEMSFGSLIKDEDILLDLPAVSLENHLYKPESFPTTAMYKLLSILQASGHLGTTENAGCFGDGAGGFTKLLLSCYPFKVFYNSLIEVSKLFPNALGNYYPPALAGSPELRERLIGLKFTYEVISDLTDHSYAQQYITQVGIKLDLMICDAEGGGITDMEKSPHMLINLCNVANWSKTSLLIFKTYYSNWSNFKNLLVIMLHYFSHVKIARSYFSSKGSSEVYIMGHGAREATRPVDPDKLWETKFGSKICANQEFMFKKKLLKWSLITPREDDANKYTNALSSSTSGQHVQATLKSVSQSLPCYVYDKHDPDSAPKYPFHFPYTYIADCRKSTHFLRFNEKYAKITKTCYITSTYAQRVLVGYLAMLTLHPDFTIEKFNWIIEMGGLVFYPVHNHLWSFTVCRYSLLIPFRYPKFSLRALINSKVKKEILSKGAILRQVTGIKISFLNSINEFLESKLIFDRVSYKFHWGCTPSYFSSDMDFNYKVLGTPKFDKVAEKWLERLKQVWFRTPNVIRADPSLWVNL</sequence>
<keyword evidence="7" id="KW-0507">mRNA processing</keyword>
<dbReference type="Pfam" id="PF00946">
    <property type="entry name" value="Mononeg_RNA_pol"/>
    <property type="match status" value="1"/>
</dbReference>
<comment type="catalytic activity">
    <reaction evidence="25">
        <text>a 5'-end (5'-triphosphoguanosine)-adenylyl-adenylyl-cytidylyl-adenosine in mRNA + 2 S-adenosyl-L-methionine = a 5'-end (N(7)-methyl 5'-triphosphoguanosine)-(2'-O-methyladenylyl)-adenylyl-cytidylyl-adenosine in mRNA + 2 S-adenosyl-L-homocysteine + H(+)</text>
        <dbReference type="Rhea" id="RHEA:65376"/>
        <dbReference type="Rhea" id="RHEA-COMP:16797"/>
        <dbReference type="Rhea" id="RHEA-COMP:16798"/>
        <dbReference type="ChEBI" id="CHEBI:15378"/>
        <dbReference type="ChEBI" id="CHEBI:57856"/>
        <dbReference type="ChEBI" id="CHEBI:59789"/>
        <dbReference type="ChEBI" id="CHEBI:156483"/>
        <dbReference type="ChEBI" id="CHEBI:156484"/>
        <dbReference type="EC" id="2.1.1.375"/>
    </reaction>
</comment>
<dbReference type="PROSITE" id="PS51590">
    <property type="entry name" value="SAM_MT_MNV_L"/>
    <property type="match status" value="1"/>
</dbReference>
<keyword evidence="10" id="KW-0548">Nucleotidyltransferase</keyword>
<keyword evidence="14" id="KW-0946">Virion</keyword>
<evidence type="ECO:0000256" key="10">
    <source>
        <dbReference type="ARBA" id="ARBA00022695"/>
    </source>
</evidence>
<gene>
    <name evidence="29" type="primary">L</name>
</gene>
<dbReference type="GeneID" id="29123045"/>
<evidence type="ECO:0000256" key="9">
    <source>
        <dbReference type="ARBA" id="ARBA00022691"/>
    </source>
</evidence>
<dbReference type="KEGG" id="vg:29123045"/>
<keyword evidence="6" id="KW-0489">Methyltransferase</keyword>
<evidence type="ECO:0000256" key="1">
    <source>
        <dbReference type="ARBA" id="ARBA00004192"/>
    </source>
</evidence>
<dbReference type="EMBL" id="KM817649">
    <property type="protein sequence ID" value="AJG39173.1"/>
    <property type="molecule type" value="Viral_cRNA"/>
</dbReference>
<name>A0A0B5KXM0_9RHAB</name>
<evidence type="ECO:0000256" key="7">
    <source>
        <dbReference type="ARBA" id="ARBA00022664"/>
    </source>
</evidence>
<evidence type="ECO:0000256" key="17">
    <source>
        <dbReference type="ARBA" id="ARBA00023200"/>
    </source>
</evidence>
<dbReference type="InterPro" id="IPR014023">
    <property type="entry name" value="Mononeg_RNA_pol_cat"/>
</dbReference>
<dbReference type="RefSeq" id="YP_009304985.1">
    <property type="nucleotide sequence ID" value="NC_031283.1"/>
</dbReference>
<dbReference type="EC" id="2.7.7.48" evidence="3"/>
<evidence type="ECO:0000259" key="27">
    <source>
        <dbReference type="PROSITE" id="PS50526"/>
    </source>
</evidence>
<dbReference type="GO" id="GO:0004482">
    <property type="term" value="F:mRNA 5'-cap (guanine-N7-)-methyltransferase activity"/>
    <property type="evidence" value="ECO:0007669"/>
    <property type="project" value="InterPro"/>
</dbReference>
<keyword evidence="30" id="KW-1185">Reference proteome</keyword>
<dbReference type="GO" id="GO:0030430">
    <property type="term" value="C:host cell cytoplasm"/>
    <property type="evidence" value="ECO:0007669"/>
    <property type="project" value="UniProtKB-SubCell"/>
</dbReference>
<evidence type="ECO:0000256" key="23">
    <source>
        <dbReference type="ARBA" id="ARBA00031012"/>
    </source>
</evidence>
<evidence type="ECO:0000256" key="24">
    <source>
        <dbReference type="ARBA" id="ARBA00047332"/>
    </source>
</evidence>
<evidence type="ECO:0000256" key="12">
    <source>
        <dbReference type="ARBA" id="ARBA00022801"/>
    </source>
</evidence>
<keyword evidence="11" id="KW-0547">Nucleotide-binding</keyword>
<dbReference type="InterPro" id="IPR039530">
    <property type="entry name" value="L_methyltransferase_rhabdo"/>
</dbReference>
<feature type="domain" description="RdRp catalytic" evidence="27">
    <location>
        <begin position="620"/>
        <end position="799"/>
    </location>
</feature>
<evidence type="ECO:0000256" key="4">
    <source>
        <dbReference type="ARBA" id="ARBA00012582"/>
    </source>
</evidence>
<dbReference type="InterPro" id="IPR026890">
    <property type="entry name" value="Mononeg_mRNAcap"/>
</dbReference>
<evidence type="ECO:0000256" key="5">
    <source>
        <dbReference type="ARBA" id="ARBA00022484"/>
    </source>
</evidence>
<evidence type="ECO:0000256" key="14">
    <source>
        <dbReference type="ARBA" id="ARBA00022844"/>
    </source>
</evidence>
<proteinExistence type="predicted"/>
<protein>
    <recommendedName>
        <fullName evidence="23">Replicase</fullName>
        <ecNumber evidence="21">2.1.1.375</ecNumber>
        <ecNumber evidence="3">2.7.7.48</ecNumber>
        <ecNumber evidence="4">2.7.7.88</ecNumber>
    </recommendedName>
    <alternativeName>
        <fullName evidence="22">Transcriptase</fullName>
    </alternativeName>
</protein>
<comment type="subcellular location">
    <subcellularLocation>
        <location evidence="1">Host cytoplasm</location>
    </subcellularLocation>
    <subcellularLocation>
        <location evidence="2">Virion</location>
    </subcellularLocation>
</comment>
<evidence type="ECO:0000256" key="3">
    <source>
        <dbReference type="ARBA" id="ARBA00012494"/>
    </source>
</evidence>
<evidence type="ECO:0000256" key="6">
    <source>
        <dbReference type="ARBA" id="ARBA00022603"/>
    </source>
</evidence>